<evidence type="ECO:0008006" key="3">
    <source>
        <dbReference type="Google" id="ProtNLM"/>
    </source>
</evidence>
<dbReference type="EMBL" id="ALAN01000042">
    <property type="protein sequence ID" value="ETI69705.1"/>
    <property type="molecule type" value="Genomic_DNA"/>
</dbReference>
<sequence>MSVKHLFRKGVKAIKQNGLQNTFQKTQRRLLTKMGVNRIFKQENVQLNDVYQQIIDLYKHKEITGFVILTSGREFEELYNQRTINLAKYLAEQGFAVLFVAWQWDDQEKLQKSYQKVYKNIFQVPVYDFTYHLEKLAMLDEISNKTYITTFPAKLFYGSTDQLKRSGYKIVYDIMDEWEEFYKTGDASWYNRGIEESFVRLANLVTVVSQPLKDKFSVIRNDIDVIGNGYNPVLSGKGNISLRQELPDGKIHIGYFGHLTPSWFDWDLIFALAKNEQFYFHFIGHGAPEEILAKIESLPNCKFYGKVHPSELQTFVEKWHIGIIPFKPSKLSDAVDPIKIYEYLYFGLPTVSTGIPHIGTYPLVTHCQSELEVKETILKDYQQLLDSQLQYKDLEAFLEKTTWDERFAELVKRLNSIQ</sequence>
<reference evidence="1 2" key="1">
    <citation type="journal article" date="2014" name="Environ. Microbiol.">
        <title>The nitrate-ammonifying and nosZ-carrying bacterium Bacillus vireti is a potent source and sink for nitric and nitrous oxide under high nitrate conditions.</title>
        <authorList>
            <person name="Mania D."/>
            <person name="Heylen K."/>
            <person name="van Spanning R.J."/>
            <person name="Frostegard A."/>
        </authorList>
    </citation>
    <scope>NUCLEOTIDE SEQUENCE [LARGE SCALE GENOMIC DNA]</scope>
    <source>
        <strain evidence="1 2">LMG 21834</strain>
    </source>
</reference>
<gene>
    <name evidence="1" type="ORF">BAVI_06074</name>
</gene>
<name>A0AB94IRL4_9BACI</name>
<comment type="caution">
    <text evidence="1">The sequence shown here is derived from an EMBL/GenBank/DDBJ whole genome shotgun (WGS) entry which is preliminary data.</text>
</comment>
<proteinExistence type="predicted"/>
<dbReference type="Proteomes" id="UP000018877">
    <property type="component" value="Unassembled WGS sequence"/>
</dbReference>
<dbReference type="RefSeq" id="WP_024027427.1">
    <property type="nucleotide sequence ID" value="NZ_ALAN01000042.1"/>
</dbReference>
<evidence type="ECO:0000313" key="1">
    <source>
        <dbReference type="EMBL" id="ETI69705.1"/>
    </source>
</evidence>
<organism evidence="1 2">
    <name type="scientific">Neobacillus vireti LMG 21834</name>
    <dbReference type="NCBI Taxonomy" id="1131730"/>
    <lineage>
        <taxon>Bacteria</taxon>
        <taxon>Bacillati</taxon>
        <taxon>Bacillota</taxon>
        <taxon>Bacilli</taxon>
        <taxon>Bacillales</taxon>
        <taxon>Bacillaceae</taxon>
        <taxon>Neobacillus</taxon>
    </lineage>
</organism>
<dbReference type="SUPFAM" id="SSF53756">
    <property type="entry name" value="UDP-Glycosyltransferase/glycogen phosphorylase"/>
    <property type="match status" value="1"/>
</dbReference>
<dbReference type="AlphaFoldDB" id="A0AB94IRL4"/>
<keyword evidence="2" id="KW-1185">Reference proteome</keyword>
<protein>
    <recommendedName>
        <fullName evidence="3">Glycosyltransferase</fullName>
    </recommendedName>
</protein>
<accession>A0AB94IRL4</accession>
<dbReference type="Gene3D" id="3.40.50.2000">
    <property type="entry name" value="Glycogen Phosphorylase B"/>
    <property type="match status" value="2"/>
</dbReference>
<evidence type="ECO:0000313" key="2">
    <source>
        <dbReference type="Proteomes" id="UP000018877"/>
    </source>
</evidence>